<reference evidence="2" key="2">
    <citation type="submission" date="2020-11" db="EMBL/GenBank/DDBJ databases">
        <authorList>
            <person name="McCartney M.A."/>
            <person name="Auch B."/>
            <person name="Kono T."/>
            <person name="Mallez S."/>
            <person name="Becker A."/>
            <person name="Gohl D.M."/>
            <person name="Silverstein K.A.T."/>
            <person name="Koren S."/>
            <person name="Bechman K.B."/>
            <person name="Herman A."/>
            <person name="Abrahante J.E."/>
            <person name="Garbe J."/>
        </authorList>
    </citation>
    <scope>NUCLEOTIDE SEQUENCE</scope>
    <source>
        <strain evidence="2">Duluth1</strain>
        <tissue evidence="2">Whole animal</tissue>
    </source>
</reference>
<dbReference type="Proteomes" id="UP000828390">
    <property type="component" value="Unassembled WGS sequence"/>
</dbReference>
<organism evidence="2 3">
    <name type="scientific">Dreissena polymorpha</name>
    <name type="common">Zebra mussel</name>
    <name type="synonym">Mytilus polymorpha</name>
    <dbReference type="NCBI Taxonomy" id="45954"/>
    <lineage>
        <taxon>Eukaryota</taxon>
        <taxon>Metazoa</taxon>
        <taxon>Spiralia</taxon>
        <taxon>Lophotrochozoa</taxon>
        <taxon>Mollusca</taxon>
        <taxon>Bivalvia</taxon>
        <taxon>Autobranchia</taxon>
        <taxon>Heteroconchia</taxon>
        <taxon>Euheterodonta</taxon>
        <taxon>Imparidentia</taxon>
        <taxon>Neoheterodontei</taxon>
        <taxon>Myida</taxon>
        <taxon>Dreissenoidea</taxon>
        <taxon>Dreissenidae</taxon>
        <taxon>Dreissena</taxon>
    </lineage>
</organism>
<feature type="compositionally biased region" description="Low complexity" evidence="1">
    <location>
        <begin position="13"/>
        <end position="25"/>
    </location>
</feature>
<comment type="caution">
    <text evidence="2">The sequence shown here is derived from an EMBL/GenBank/DDBJ whole genome shotgun (WGS) entry which is preliminary data.</text>
</comment>
<feature type="compositionally biased region" description="Polar residues" evidence="1">
    <location>
        <begin position="26"/>
        <end position="44"/>
    </location>
</feature>
<dbReference type="AlphaFoldDB" id="A0A9D4RIF6"/>
<evidence type="ECO:0000313" key="2">
    <source>
        <dbReference type="EMBL" id="KAH3868753.1"/>
    </source>
</evidence>
<feature type="region of interest" description="Disordered" evidence="1">
    <location>
        <begin position="1"/>
        <end position="51"/>
    </location>
</feature>
<gene>
    <name evidence="2" type="ORF">DPMN_031905</name>
</gene>
<accession>A0A9D4RIF6</accession>
<name>A0A9D4RIF6_DREPO</name>
<protein>
    <submittedName>
        <fullName evidence="2">Uncharacterized protein</fullName>
    </submittedName>
</protein>
<sequence length="103" mass="11459">MSTGPSTSYPNRTSSSISATTVSRSNVTGQISSLTPPTPNSFIGSNKAHRPRNFTDLENHLEVVRRYDGFRCLSIRGKYKPVRLPHTLQRSIPSHAESYPIPF</sequence>
<dbReference type="EMBL" id="JAIWYP010000002">
    <property type="protein sequence ID" value="KAH3868753.1"/>
    <property type="molecule type" value="Genomic_DNA"/>
</dbReference>
<proteinExistence type="predicted"/>
<evidence type="ECO:0000313" key="3">
    <source>
        <dbReference type="Proteomes" id="UP000828390"/>
    </source>
</evidence>
<evidence type="ECO:0000256" key="1">
    <source>
        <dbReference type="SAM" id="MobiDB-lite"/>
    </source>
</evidence>
<reference evidence="2" key="1">
    <citation type="journal article" date="2019" name="bioRxiv">
        <title>The Genome of the Zebra Mussel, Dreissena polymorpha: A Resource for Invasive Species Research.</title>
        <authorList>
            <person name="McCartney M.A."/>
            <person name="Auch B."/>
            <person name="Kono T."/>
            <person name="Mallez S."/>
            <person name="Zhang Y."/>
            <person name="Obille A."/>
            <person name="Becker A."/>
            <person name="Abrahante J.E."/>
            <person name="Garbe J."/>
            <person name="Badalamenti J.P."/>
            <person name="Herman A."/>
            <person name="Mangelson H."/>
            <person name="Liachko I."/>
            <person name="Sullivan S."/>
            <person name="Sone E.D."/>
            <person name="Koren S."/>
            <person name="Silverstein K.A.T."/>
            <person name="Beckman K.B."/>
            <person name="Gohl D.M."/>
        </authorList>
    </citation>
    <scope>NUCLEOTIDE SEQUENCE</scope>
    <source>
        <strain evidence="2">Duluth1</strain>
        <tissue evidence="2">Whole animal</tissue>
    </source>
</reference>
<feature type="compositionally biased region" description="Polar residues" evidence="1">
    <location>
        <begin position="1"/>
        <end position="12"/>
    </location>
</feature>
<keyword evidence="3" id="KW-1185">Reference proteome</keyword>